<dbReference type="Proteomes" id="UP000032210">
    <property type="component" value="Unassembled WGS sequence"/>
</dbReference>
<dbReference type="EMBL" id="JXCQ01000031">
    <property type="protein sequence ID" value="KIR21154.1"/>
    <property type="molecule type" value="Genomic_DNA"/>
</dbReference>
<evidence type="ECO:0000313" key="1">
    <source>
        <dbReference type="EMBL" id="KIR21154.1"/>
    </source>
</evidence>
<accession>A0A0D0TGF3</accession>
<dbReference type="PATRIC" id="fig|294.125.peg.3539"/>
<protein>
    <submittedName>
        <fullName evidence="1">Uncharacterized protein</fullName>
    </submittedName>
</protein>
<proteinExistence type="predicted"/>
<name>A0A0D0TGF3_PSEFL</name>
<evidence type="ECO:0000313" key="2">
    <source>
        <dbReference type="Proteomes" id="UP000032210"/>
    </source>
</evidence>
<reference evidence="1 2" key="1">
    <citation type="submission" date="2015-01" db="EMBL/GenBank/DDBJ databases">
        <title>Genome sequence of the beneficial rhizobacterium Pseudomonas fluorescens 2-79.</title>
        <authorList>
            <person name="Thuermer A."/>
            <person name="Daniel R."/>
        </authorList>
    </citation>
    <scope>NUCLEOTIDE SEQUENCE [LARGE SCALE GENOMIC DNA]</scope>
    <source>
        <strain evidence="1 2">2-79</strain>
    </source>
</reference>
<gene>
    <name evidence="1" type="ORF">PFLU3_34520</name>
</gene>
<sequence length="324" mass="36135">MNSRNVRLEEFAIESDLGAVYTSELYANGRHQCKLYIRLIKKLENALGGWDVVPLTSAEKASATVQSFSPNPAIGLPAGWSCDVEKNQFDCGLWPQSGQTEAEVQEIAINPPSGAPLELLERYVRVAQNAITDTKRFMASIVIDGKVYTTYYNDDNVLSNSFVDITPVKPYVLRVAQLQRFTDIVDLSHVQEKLRAQICYWQPPASLYFVESLGLTAPLDVPDEGASFQTAFVFWAGRGGVARDKNVLGTPLFLSDVKRIIAPGKDTEIEFNLQPTAMRAVVLFTDYFDHRESAGTWRVVDNFGCEHSYRMVFGTFGDPVKLTD</sequence>
<organism evidence="1 2">
    <name type="scientific">Pseudomonas fluorescens</name>
    <dbReference type="NCBI Taxonomy" id="294"/>
    <lineage>
        <taxon>Bacteria</taxon>
        <taxon>Pseudomonadati</taxon>
        <taxon>Pseudomonadota</taxon>
        <taxon>Gammaproteobacteria</taxon>
        <taxon>Pseudomonadales</taxon>
        <taxon>Pseudomonadaceae</taxon>
        <taxon>Pseudomonas</taxon>
    </lineage>
</organism>
<dbReference type="RefSeq" id="WP_043049796.1">
    <property type="nucleotide sequence ID" value="NZ_JXCQ01000031.1"/>
</dbReference>
<comment type="caution">
    <text evidence="1">The sequence shown here is derived from an EMBL/GenBank/DDBJ whole genome shotgun (WGS) entry which is preliminary data.</text>
</comment>
<dbReference type="AlphaFoldDB" id="A0A0D0TGF3"/>